<name>W7TCX3_9STRA</name>
<evidence type="ECO:0000313" key="3">
    <source>
        <dbReference type="Proteomes" id="UP000019335"/>
    </source>
</evidence>
<comment type="caution">
    <text evidence="2">The sequence shown here is derived from an EMBL/GenBank/DDBJ whole genome shotgun (WGS) entry which is preliminary data.</text>
</comment>
<evidence type="ECO:0000313" key="2">
    <source>
        <dbReference type="EMBL" id="EWM24865.1"/>
    </source>
</evidence>
<protein>
    <submittedName>
        <fullName evidence="2">Uncharacterized protein</fullName>
    </submittedName>
</protein>
<reference evidence="2 3" key="1">
    <citation type="journal article" date="2014" name="Mol. Plant">
        <title>Chromosome Scale Genome Assembly and Transcriptome Profiling of Nannochloropsis gaditana in Nitrogen Depletion.</title>
        <authorList>
            <person name="Corteggiani Carpinelli E."/>
            <person name="Telatin A."/>
            <person name="Vitulo N."/>
            <person name="Forcato C."/>
            <person name="D'Angelo M."/>
            <person name="Schiavon R."/>
            <person name="Vezzi A."/>
            <person name="Giacometti G.M."/>
            <person name="Morosinotto T."/>
            <person name="Valle G."/>
        </authorList>
    </citation>
    <scope>NUCLEOTIDE SEQUENCE [LARGE SCALE GENOMIC DNA]</scope>
    <source>
        <strain evidence="2 3">B-31</strain>
    </source>
</reference>
<feature type="compositionally biased region" description="Basic and acidic residues" evidence="1">
    <location>
        <begin position="219"/>
        <end position="238"/>
    </location>
</feature>
<feature type="region of interest" description="Disordered" evidence="1">
    <location>
        <begin position="1"/>
        <end position="58"/>
    </location>
</feature>
<gene>
    <name evidence="2" type="ORF">Naga_100706g2</name>
</gene>
<evidence type="ECO:0000256" key="1">
    <source>
        <dbReference type="SAM" id="MobiDB-lite"/>
    </source>
</evidence>
<proteinExistence type="predicted"/>
<accession>W7TCX3</accession>
<keyword evidence="3" id="KW-1185">Reference proteome</keyword>
<dbReference type="AlphaFoldDB" id="W7TCX3"/>
<feature type="compositionally biased region" description="Low complexity" evidence="1">
    <location>
        <begin position="9"/>
        <end position="20"/>
    </location>
</feature>
<feature type="region of interest" description="Disordered" evidence="1">
    <location>
        <begin position="205"/>
        <end position="295"/>
    </location>
</feature>
<dbReference type="Proteomes" id="UP000019335">
    <property type="component" value="Chromosome 12"/>
</dbReference>
<dbReference type="EMBL" id="AZIL01001084">
    <property type="protein sequence ID" value="EWM24865.1"/>
    <property type="molecule type" value="Genomic_DNA"/>
</dbReference>
<feature type="non-terminal residue" evidence="2">
    <location>
        <position position="1"/>
    </location>
</feature>
<feature type="compositionally biased region" description="Low complexity" evidence="1">
    <location>
        <begin position="240"/>
        <end position="268"/>
    </location>
</feature>
<feature type="region of interest" description="Disordered" evidence="1">
    <location>
        <begin position="79"/>
        <end position="139"/>
    </location>
</feature>
<dbReference type="OrthoDB" id="10639540at2759"/>
<sequence length="295" mass="29516">GTGGFSFGTDSRTSTTETDSAPSGNIGGFSFVSAHAPALPNGSGTTKAPARPSMFGNASQSLHAPASVFGPSTSSTFLGSSLHTPPSPPGPTTCSSVPALLVRPPGPHRSNSDSDEGCGQVTDTTGPLDMASTPHSVGTPLSLASPLAINGPAPSSMGVTPTTSRIAASPFKVAEASGASTGRGLWTGGSFENFKPATASSVFPFFPTQSPRASPPPAKHLEKEEKKSPVIENGKDSVETLSSNASTSPSSSTCPAAPSSSFTSSPGAVEPSMSVKDLVASLDGSMNRHRTDLDG</sequence>
<organism evidence="2 3">
    <name type="scientific">Nannochloropsis gaditana</name>
    <dbReference type="NCBI Taxonomy" id="72520"/>
    <lineage>
        <taxon>Eukaryota</taxon>
        <taxon>Sar</taxon>
        <taxon>Stramenopiles</taxon>
        <taxon>Ochrophyta</taxon>
        <taxon>Eustigmatophyceae</taxon>
        <taxon>Eustigmatales</taxon>
        <taxon>Monodopsidaceae</taxon>
        <taxon>Nannochloropsis</taxon>
    </lineage>
</organism>